<accession>A0A0A9W3U4</accession>
<evidence type="ECO:0000313" key="8">
    <source>
        <dbReference type="EMBL" id="JAG01118.1"/>
    </source>
</evidence>
<evidence type="ECO:0000313" key="9">
    <source>
        <dbReference type="EMBL" id="JAG01119.1"/>
    </source>
</evidence>
<dbReference type="EMBL" id="GBHO01042485">
    <property type="protein sequence ID" value="JAG01119.1"/>
    <property type="molecule type" value="Transcribed_RNA"/>
</dbReference>
<proteinExistence type="predicted"/>
<dbReference type="GO" id="GO:0005634">
    <property type="term" value="C:nucleus"/>
    <property type="evidence" value="ECO:0007669"/>
    <property type="project" value="UniProtKB-SubCell"/>
</dbReference>
<protein>
    <recommendedName>
        <fullName evidence="2">protein-serine/threonine phosphatase</fullName>
        <ecNumber evidence="2">3.1.3.16</ecNumber>
    </recommendedName>
</protein>
<dbReference type="AlphaFoldDB" id="A0A0A9W3U4"/>
<dbReference type="EC" id="3.1.3.16" evidence="2"/>
<evidence type="ECO:0000256" key="5">
    <source>
        <dbReference type="ARBA" id="ARBA00047761"/>
    </source>
</evidence>
<reference evidence="8" key="2">
    <citation type="submission" date="2014-07" db="EMBL/GenBank/DDBJ databases">
        <authorList>
            <person name="Hull J."/>
        </authorList>
    </citation>
    <scope>NUCLEOTIDE SEQUENCE</scope>
</reference>
<dbReference type="PANTHER" id="PTHR23081:SF36">
    <property type="entry name" value="RNA POLYMERASE II SUBUNIT A C-TERMINAL DOMAIN PHOSPHATASE"/>
    <property type="match status" value="1"/>
</dbReference>
<dbReference type="InterPro" id="IPR004274">
    <property type="entry name" value="FCP1_dom"/>
</dbReference>
<comment type="catalytic activity">
    <reaction evidence="5">
        <text>O-phospho-L-seryl-[protein] + H2O = L-seryl-[protein] + phosphate</text>
        <dbReference type="Rhea" id="RHEA:20629"/>
        <dbReference type="Rhea" id="RHEA-COMP:9863"/>
        <dbReference type="Rhea" id="RHEA-COMP:11604"/>
        <dbReference type="ChEBI" id="CHEBI:15377"/>
        <dbReference type="ChEBI" id="CHEBI:29999"/>
        <dbReference type="ChEBI" id="CHEBI:43474"/>
        <dbReference type="ChEBI" id="CHEBI:83421"/>
        <dbReference type="EC" id="3.1.3.16"/>
    </reaction>
</comment>
<evidence type="ECO:0000256" key="1">
    <source>
        <dbReference type="ARBA" id="ARBA00004123"/>
    </source>
</evidence>
<evidence type="ECO:0000256" key="4">
    <source>
        <dbReference type="ARBA" id="ARBA00023242"/>
    </source>
</evidence>
<reference evidence="8" key="1">
    <citation type="journal article" date="2014" name="PLoS ONE">
        <title>Transcriptome-Based Identification of ABC Transporters in the Western Tarnished Plant Bug Lygus hesperus.</title>
        <authorList>
            <person name="Hull J.J."/>
            <person name="Chaney K."/>
            <person name="Geib S.M."/>
            <person name="Fabrick J.A."/>
            <person name="Brent C.S."/>
            <person name="Walsh D."/>
            <person name="Lavine L.C."/>
        </authorList>
    </citation>
    <scope>NUCLEOTIDE SEQUENCE</scope>
</reference>
<organism evidence="8">
    <name type="scientific">Lygus hesperus</name>
    <name type="common">Western plant bug</name>
    <dbReference type="NCBI Taxonomy" id="30085"/>
    <lineage>
        <taxon>Eukaryota</taxon>
        <taxon>Metazoa</taxon>
        <taxon>Ecdysozoa</taxon>
        <taxon>Arthropoda</taxon>
        <taxon>Hexapoda</taxon>
        <taxon>Insecta</taxon>
        <taxon>Pterygota</taxon>
        <taxon>Neoptera</taxon>
        <taxon>Paraneoptera</taxon>
        <taxon>Hemiptera</taxon>
        <taxon>Heteroptera</taxon>
        <taxon>Panheteroptera</taxon>
        <taxon>Cimicomorpha</taxon>
        <taxon>Miridae</taxon>
        <taxon>Mirini</taxon>
        <taxon>Lygus</taxon>
    </lineage>
</organism>
<comment type="catalytic activity">
    <reaction evidence="6">
        <text>O-phospho-L-threonyl-[protein] + H2O = L-threonyl-[protein] + phosphate</text>
        <dbReference type="Rhea" id="RHEA:47004"/>
        <dbReference type="Rhea" id="RHEA-COMP:11060"/>
        <dbReference type="Rhea" id="RHEA-COMP:11605"/>
        <dbReference type="ChEBI" id="CHEBI:15377"/>
        <dbReference type="ChEBI" id="CHEBI:30013"/>
        <dbReference type="ChEBI" id="CHEBI:43474"/>
        <dbReference type="ChEBI" id="CHEBI:61977"/>
        <dbReference type="EC" id="3.1.3.16"/>
    </reaction>
</comment>
<name>A0A0A9W3U4_LYGHE</name>
<evidence type="ECO:0000256" key="6">
    <source>
        <dbReference type="ARBA" id="ARBA00048336"/>
    </source>
</evidence>
<dbReference type="InterPro" id="IPR036412">
    <property type="entry name" value="HAD-like_sf"/>
</dbReference>
<gene>
    <name evidence="8" type="primary">fcp1_0</name>
    <name evidence="9" type="synonym">fcp1_1</name>
    <name evidence="8" type="ORF">CM83_938</name>
    <name evidence="9" type="ORF">CM83_941</name>
</gene>
<keyword evidence="3" id="KW-0378">Hydrolase</keyword>
<evidence type="ECO:0000256" key="3">
    <source>
        <dbReference type="ARBA" id="ARBA00022801"/>
    </source>
</evidence>
<evidence type="ECO:0000256" key="2">
    <source>
        <dbReference type="ARBA" id="ARBA00013081"/>
    </source>
</evidence>
<dbReference type="EMBL" id="GBHO01042486">
    <property type="protein sequence ID" value="JAG01118.1"/>
    <property type="molecule type" value="Transcribed_RNA"/>
</dbReference>
<dbReference type="InterPro" id="IPR023214">
    <property type="entry name" value="HAD_sf"/>
</dbReference>
<sequence length="287" mass="32327">MGARHYARAICSLLDPNEVLFQGRIVSRNELPNRNESKQLSLLLPCDDALVLILDDRSDIWPAVLRSHIIQIYPFLFFTNATEVYDRTGTKHVDRVSTTSTQQQQQDGPLRYINSPLYDTVLRSLLPVLLGLWTSFYLESPFTVSNVRQLPRYLLQSSGTTTETVYNNPPCSASPPPITSCEIYESLLTANLSIDISELLRTHSNTLEDVPLPAHCDVTILHTALRSNLLHGLRILFSRLGLRKPVEQMSEFRTAQELGASFISFDAFQSFVDSLDTYDCGDIIPHA</sequence>
<dbReference type="PANTHER" id="PTHR23081">
    <property type="entry name" value="RNA POLYMERASE II CTD PHOSPHATASE"/>
    <property type="match status" value="1"/>
</dbReference>
<evidence type="ECO:0000259" key="7">
    <source>
        <dbReference type="PROSITE" id="PS50969"/>
    </source>
</evidence>
<dbReference type="GO" id="GO:0008420">
    <property type="term" value="F:RNA polymerase II CTD heptapeptide repeat phosphatase activity"/>
    <property type="evidence" value="ECO:0007669"/>
    <property type="project" value="InterPro"/>
</dbReference>
<dbReference type="InterPro" id="IPR039189">
    <property type="entry name" value="Fcp1"/>
</dbReference>
<comment type="subcellular location">
    <subcellularLocation>
        <location evidence="1">Nucleus</location>
    </subcellularLocation>
</comment>
<dbReference type="PROSITE" id="PS50969">
    <property type="entry name" value="FCP1"/>
    <property type="match status" value="1"/>
</dbReference>
<dbReference type="Gene3D" id="3.40.50.1000">
    <property type="entry name" value="HAD superfamily/HAD-like"/>
    <property type="match status" value="1"/>
</dbReference>
<dbReference type="Pfam" id="PF03031">
    <property type="entry name" value="NIF"/>
    <property type="match status" value="1"/>
</dbReference>
<feature type="domain" description="FCP1 homology" evidence="7">
    <location>
        <begin position="1"/>
        <end position="96"/>
    </location>
</feature>
<dbReference type="SUPFAM" id="SSF56784">
    <property type="entry name" value="HAD-like"/>
    <property type="match status" value="1"/>
</dbReference>
<keyword evidence="4" id="KW-0539">Nucleus</keyword>